<dbReference type="eggNOG" id="ENOG503317D">
    <property type="taxonomic scope" value="Bacteria"/>
</dbReference>
<protein>
    <recommendedName>
        <fullName evidence="3">Lipoprotein</fullName>
    </recommendedName>
</protein>
<dbReference type="STRING" id="717606.PaecuDRAFT_0517"/>
<dbReference type="RefSeq" id="WP_006036534.1">
    <property type="nucleotide sequence ID" value="NZ_AEDD01000001.1"/>
</dbReference>
<evidence type="ECO:0008006" key="3">
    <source>
        <dbReference type="Google" id="ProtNLM"/>
    </source>
</evidence>
<proteinExistence type="predicted"/>
<evidence type="ECO:0000313" key="1">
    <source>
        <dbReference type="EMBL" id="EFM13006.1"/>
    </source>
</evidence>
<dbReference type="AlphaFoldDB" id="E0I3Z2"/>
<reference evidence="1 2" key="1">
    <citation type="submission" date="2010-07" db="EMBL/GenBank/DDBJ databases">
        <title>The draft genome of Paenibacillus curdlanolyticus YK9.</title>
        <authorList>
            <consortium name="US DOE Joint Genome Institute (JGI-PGF)"/>
            <person name="Lucas S."/>
            <person name="Copeland A."/>
            <person name="Lapidus A."/>
            <person name="Cheng J.-F."/>
            <person name="Bruce D."/>
            <person name="Goodwin L."/>
            <person name="Pitluck S."/>
            <person name="Land M.L."/>
            <person name="Hauser L."/>
            <person name="Chang Y.-J."/>
            <person name="Jeffries C."/>
            <person name="Anderson I.J."/>
            <person name="Johnson E."/>
            <person name="Loganathan U."/>
            <person name="Mulhopadhyay B."/>
            <person name="Kyrpides N."/>
            <person name="Woyke T.J."/>
        </authorList>
    </citation>
    <scope>NUCLEOTIDE SEQUENCE [LARGE SCALE GENOMIC DNA]</scope>
    <source>
        <strain evidence="1 2">YK9</strain>
    </source>
</reference>
<sequence length="177" mass="20188">MKKALLIYLMLGTILTGCTVESNPSTATLKETNKQSAESNTTASESKVDWAAQINEVSGSTDLTETEKADRIEGVARKYAKTVSETELQEFETYVLSEHKNKRYLKDIKNDQYMLTNIFKSVVIEKHYEDSEQLPIDKFALDFYQNTKYTYRGEDAVNSDSVKSNEQQMNKALEQIK</sequence>
<accession>E0I3Z2</accession>
<dbReference type="Proteomes" id="UP000005387">
    <property type="component" value="Unassembled WGS sequence"/>
</dbReference>
<organism evidence="1 2">
    <name type="scientific">Paenibacillus curdlanolyticus YK9</name>
    <dbReference type="NCBI Taxonomy" id="717606"/>
    <lineage>
        <taxon>Bacteria</taxon>
        <taxon>Bacillati</taxon>
        <taxon>Bacillota</taxon>
        <taxon>Bacilli</taxon>
        <taxon>Bacillales</taxon>
        <taxon>Paenibacillaceae</taxon>
        <taxon>Paenibacillus</taxon>
    </lineage>
</organism>
<dbReference type="PROSITE" id="PS51257">
    <property type="entry name" value="PROKAR_LIPOPROTEIN"/>
    <property type="match status" value="1"/>
</dbReference>
<dbReference type="OrthoDB" id="2622166at2"/>
<dbReference type="EMBL" id="AEDD01000001">
    <property type="protein sequence ID" value="EFM13006.1"/>
    <property type="molecule type" value="Genomic_DNA"/>
</dbReference>
<gene>
    <name evidence="1" type="ORF">PaecuDRAFT_0517</name>
</gene>
<keyword evidence="2" id="KW-1185">Reference proteome</keyword>
<name>E0I3Z2_9BACL</name>
<evidence type="ECO:0000313" key="2">
    <source>
        <dbReference type="Proteomes" id="UP000005387"/>
    </source>
</evidence>